<evidence type="ECO:0000256" key="1">
    <source>
        <dbReference type="ARBA" id="ARBA00023186"/>
    </source>
</evidence>
<dbReference type="InterPro" id="IPR002939">
    <property type="entry name" value="DnaJ_C"/>
</dbReference>
<dbReference type="PANTHER" id="PTHR24078">
    <property type="entry name" value="DNAJ HOMOLOG SUBFAMILY C MEMBER"/>
    <property type="match status" value="1"/>
</dbReference>
<gene>
    <name evidence="4" type="ORF">Sango_1609700</name>
</gene>
<feature type="domain" description="J" evidence="3">
    <location>
        <begin position="4"/>
        <end position="69"/>
    </location>
</feature>
<reference evidence="4" key="2">
    <citation type="journal article" date="2024" name="Plant">
        <title>Genomic evolution and insights into agronomic trait innovations of Sesamum species.</title>
        <authorList>
            <person name="Miao H."/>
            <person name="Wang L."/>
            <person name="Qu L."/>
            <person name="Liu H."/>
            <person name="Sun Y."/>
            <person name="Le M."/>
            <person name="Wang Q."/>
            <person name="Wei S."/>
            <person name="Zheng Y."/>
            <person name="Lin W."/>
            <person name="Duan Y."/>
            <person name="Cao H."/>
            <person name="Xiong S."/>
            <person name="Wang X."/>
            <person name="Wei L."/>
            <person name="Li C."/>
            <person name="Ma Q."/>
            <person name="Ju M."/>
            <person name="Zhao R."/>
            <person name="Li G."/>
            <person name="Mu C."/>
            <person name="Tian Q."/>
            <person name="Mei H."/>
            <person name="Zhang T."/>
            <person name="Gao T."/>
            <person name="Zhang H."/>
        </authorList>
    </citation>
    <scope>NUCLEOTIDE SEQUENCE</scope>
    <source>
        <strain evidence="4">K16</strain>
    </source>
</reference>
<dbReference type="GO" id="GO:0006457">
    <property type="term" value="P:protein folding"/>
    <property type="evidence" value="ECO:0007669"/>
    <property type="project" value="InterPro"/>
</dbReference>
<feature type="region of interest" description="Disordered" evidence="2">
    <location>
        <begin position="122"/>
        <end position="161"/>
    </location>
</feature>
<dbReference type="PROSITE" id="PS00636">
    <property type="entry name" value="DNAJ_1"/>
    <property type="match status" value="1"/>
</dbReference>
<protein>
    <submittedName>
        <fullName evidence="4">DnaJsubfamily B member 4</fullName>
    </submittedName>
</protein>
<dbReference type="Pfam" id="PF00226">
    <property type="entry name" value="DnaJ"/>
    <property type="match status" value="1"/>
</dbReference>
<feature type="region of interest" description="Disordered" evidence="2">
    <location>
        <begin position="72"/>
        <end position="103"/>
    </location>
</feature>
<dbReference type="Proteomes" id="UP001289374">
    <property type="component" value="Unassembled WGS sequence"/>
</dbReference>
<dbReference type="PANTHER" id="PTHR24078:SF524">
    <property type="entry name" value="DNAJ HEAT SHOCK FAMILY PROTEIN"/>
    <property type="match status" value="1"/>
</dbReference>
<dbReference type="GO" id="GO:0051082">
    <property type="term" value="F:unfolded protein binding"/>
    <property type="evidence" value="ECO:0007669"/>
    <property type="project" value="InterPro"/>
</dbReference>
<dbReference type="PRINTS" id="PR00625">
    <property type="entry name" value="JDOMAIN"/>
</dbReference>
<name>A0AAE1WJN7_9LAMI</name>
<dbReference type="CDD" id="cd10747">
    <property type="entry name" value="DnaJ_C"/>
    <property type="match status" value="1"/>
</dbReference>
<evidence type="ECO:0000313" key="4">
    <source>
        <dbReference type="EMBL" id="KAK4394554.1"/>
    </source>
</evidence>
<dbReference type="InterPro" id="IPR001623">
    <property type="entry name" value="DnaJ_domain"/>
</dbReference>
<dbReference type="Gene3D" id="1.10.287.110">
    <property type="entry name" value="DnaJ domain"/>
    <property type="match status" value="1"/>
</dbReference>
<reference evidence="4" key="1">
    <citation type="submission" date="2020-06" db="EMBL/GenBank/DDBJ databases">
        <authorList>
            <person name="Li T."/>
            <person name="Hu X."/>
            <person name="Zhang T."/>
            <person name="Song X."/>
            <person name="Zhang H."/>
            <person name="Dai N."/>
            <person name="Sheng W."/>
            <person name="Hou X."/>
            <person name="Wei L."/>
        </authorList>
    </citation>
    <scope>NUCLEOTIDE SEQUENCE</scope>
    <source>
        <strain evidence="4">K16</strain>
        <tissue evidence="4">Leaf</tissue>
    </source>
</reference>
<accession>A0AAE1WJN7</accession>
<dbReference type="InterPro" id="IPR036869">
    <property type="entry name" value="J_dom_sf"/>
</dbReference>
<dbReference type="SUPFAM" id="SSF49493">
    <property type="entry name" value="HSP40/DnaJ peptide-binding domain"/>
    <property type="match status" value="2"/>
</dbReference>
<sequence length="496" mass="55750">MGVDYYNILKVNRNASDEDLKKAYRRLAMIWHPDKNVNKQEAEAKFKQISEAYDVLSDPQKRQIYDLYGEEGLKSGQFPPPPRTSRTHHQGFYNSSQQHPNPNFRFNPRNADDIYAEIFGENSNGNASGSSNSGGARRDGFFRSTTMNGGGGREYAGGGGPRKAAPVENALMCSLEELFSGSTRKMKISRTVLDSHGILSGLCLLNVWHGLRRKACGYDLDWYTGSMRKMSPWYVVSVHSYGFESFDYLNTNKLSVLVLEIMPYLKAVCDTLQQHFRSRVLDEILTIDIKPGWKKGTKITFPEKGNEEPGMIPADLIFVVDERPHPVYTRDGNDLVLKQEITLLESLTGKTLELTTLDGRNITVPLTEIIKPGQEVSVPNEGMPISKDPRRKGNLRIQIDVRKNVLSEDLKSLFPIAPSLGIGWKMHLDGGSGSSKFREYGFCGIKYIGHIYVAYSLGLENWRIFPSIESPVSVSMENLTFLVGLAVMLTFRQSNR</sequence>
<dbReference type="FunFam" id="2.60.260.20:FF:000006">
    <property type="entry name" value="DnaJ subfamily B member 13"/>
    <property type="match status" value="1"/>
</dbReference>
<dbReference type="InterPro" id="IPR018253">
    <property type="entry name" value="DnaJ_domain_CS"/>
</dbReference>
<dbReference type="InterPro" id="IPR051339">
    <property type="entry name" value="DnaJ_subfamily_B"/>
</dbReference>
<dbReference type="InterPro" id="IPR008971">
    <property type="entry name" value="HSP40/DnaJ_pept-bd"/>
</dbReference>
<comment type="caution">
    <text evidence="4">The sequence shown here is derived from an EMBL/GenBank/DDBJ whole genome shotgun (WGS) entry which is preliminary data.</text>
</comment>
<dbReference type="PROSITE" id="PS50076">
    <property type="entry name" value="DNAJ_2"/>
    <property type="match status" value="1"/>
</dbReference>
<dbReference type="Gene3D" id="2.60.260.20">
    <property type="entry name" value="Urease metallochaperone UreE, N-terminal domain"/>
    <property type="match status" value="2"/>
</dbReference>
<evidence type="ECO:0000313" key="5">
    <source>
        <dbReference type="Proteomes" id="UP001289374"/>
    </source>
</evidence>
<dbReference type="EMBL" id="JACGWL010000009">
    <property type="protein sequence ID" value="KAK4394554.1"/>
    <property type="molecule type" value="Genomic_DNA"/>
</dbReference>
<dbReference type="AlphaFoldDB" id="A0AAE1WJN7"/>
<dbReference type="SUPFAM" id="SSF46565">
    <property type="entry name" value="Chaperone J-domain"/>
    <property type="match status" value="1"/>
</dbReference>
<evidence type="ECO:0000256" key="2">
    <source>
        <dbReference type="SAM" id="MobiDB-lite"/>
    </source>
</evidence>
<dbReference type="SMART" id="SM00271">
    <property type="entry name" value="DnaJ"/>
    <property type="match status" value="1"/>
</dbReference>
<organism evidence="4 5">
    <name type="scientific">Sesamum angolense</name>
    <dbReference type="NCBI Taxonomy" id="2727404"/>
    <lineage>
        <taxon>Eukaryota</taxon>
        <taxon>Viridiplantae</taxon>
        <taxon>Streptophyta</taxon>
        <taxon>Embryophyta</taxon>
        <taxon>Tracheophyta</taxon>
        <taxon>Spermatophyta</taxon>
        <taxon>Magnoliopsida</taxon>
        <taxon>eudicotyledons</taxon>
        <taxon>Gunneridae</taxon>
        <taxon>Pentapetalae</taxon>
        <taxon>asterids</taxon>
        <taxon>lamiids</taxon>
        <taxon>Lamiales</taxon>
        <taxon>Pedaliaceae</taxon>
        <taxon>Sesamum</taxon>
    </lineage>
</organism>
<dbReference type="GO" id="GO:0051087">
    <property type="term" value="F:protein-folding chaperone binding"/>
    <property type="evidence" value="ECO:0007669"/>
    <property type="project" value="TreeGrafter"/>
</dbReference>
<dbReference type="GO" id="GO:0005829">
    <property type="term" value="C:cytosol"/>
    <property type="evidence" value="ECO:0007669"/>
    <property type="project" value="TreeGrafter"/>
</dbReference>
<dbReference type="CDD" id="cd06257">
    <property type="entry name" value="DnaJ"/>
    <property type="match status" value="1"/>
</dbReference>
<proteinExistence type="predicted"/>
<keyword evidence="5" id="KW-1185">Reference proteome</keyword>
<evidence type="ECO:0000259" key="3">
    <source>
        <dbReference type="PROSITE" id="PS50076"/>
    </source>
</evidence>
<dbReference type="Pfam" id="PF01556">
    <property type="entry name" value="DnaJ_C"/>
    <property type="match status" value="1"/>
</dbReference>
<feature type="compositionally biased region" description="Gly residues" evidence="2">
    <location>
        <begin position="148"/>
        <end position="161"/>
    </location>
</feature>
<dbReference type="FunFam" id="1.10.287.110:FF:000020">
    <property type="entry name" value="DnaJ subfamily B member 13"/>
    <property type="match status" value="1"/>
</dbReference>
<feature type="compositionally biased region" description="Low complexity" evidence="2">
    <location>
        <begin position="122"/>
        <end position="135"/>
    </location>
</feature>
<keyword evidence="1" id="KW-0143">Chaperone</keyword>